<sequence>MYVGFQLTSDTIIYDTMPTNPNNRSLKKIKSNPKPVTPRQVEFLAQKEKNKRQAERYQKPIIKVAEAAPFPRHRIKGVELDLGLPNPDINHLDNENYQHDLLDPNGFIPFSPGSSDDDTDSCDSLDSDDQDVISGIRRARYDAKRLQREMNWVKQCQQMLSSFLRCRQITSNWGNSDCWNNDFKEPCSCPRNRTRVARVDIVDLLGYIKRGTEVRKRLKEAESELASLLKQDPTMTTEYLEEQWNRQREMQKKLISESAKDKRDQILVYLGIEEELVEARDQNVSNKLKDIQSKSRRARTGEERNELLRLPNTVVLLETRALAFAEELGVELLRQDASDDEKKALITIQLAKAKL</sequence>
<dbReference type="GeneID" id="18921378"/>
<dbReference type="AlphaFoldDB" id="F4R4Y0"/>
<dbReference type="Proteomes" id="UP000001072">
    <property type="component" value="Unassembled WGS sequence"/>
</dbReference>
<dbReference type="PANTHER" id="PTHR33096">
    <property type="entry name" value="CXC2 DOMAIN-CONTAINING PROTEIN"/>
    <property type="match status" value="1"/>
</dbReference>
<organism evidence="3">
    <name type="scientific">Melampsora larici-populina (strain 98AG31 / pathotype 3-4-7)</name>
    <name type="common">Poplar leaf rust fungus</name>
    <dbReference type="NCBI Taxonomy" id="747676"/>
    <lineage>
        <taxon>Eukaryota</taxon>
        <taxon>Fungi</taxon>
        <taxon>Dikarya</taxon>
        <taxon>Basidiomycota</taxon>
        <taxon>Pucciniomycotina</taxon>
        <taxon>Pucciniomycetes</taxon>
        <taxon>Pucciniales</taxon>
        <taxon>Melampsoraceae</taxon>
        <taxon>Melampsora</taxon>
    </lineage>
</organism>
<gene>
    <name evidence="2" type="ORF">MELLADRAFT_101493</name>
</gene>
<dbReference type="OrthoDB" id="10648660at2759"/>
<dbReference type="HOGENOM" id="CLU_055160_0_0_1"/>
<reference evidence="3" key="1">
    <citation type="journal article" date="2011" name="Proc. Natl. Acad. Sci. U.S.A.">
        <title>Obligate biotrophy features unraveled by the genomic analysis of rust fungi.</title>
        <authorList>
            <person name="Duplessis S."/>
            <person name="Cuomo C.A."/>
            <person name="Lin Y.-C."/>
            <person name="Aerts A."/>
            <person name="Tisserant E."/>
            <person name="Veneault-Fourrey C."/>
            <person name="Joly D.L."/>
            <person name="Hacquard S."/>
            <person name="Amselem J."/>
            <person name="Cantarel B.L."/>
            <person name="Chiu R."/>
            <person name="Coutinho P.M."/>
            <person name="Feau N."/>
            <person name="Field M."/>
            <person name="Frey P."/>
            <person name="Gelhaye E."/>
            <person name="Goldberg J."/>
            <person name="Grabherr M.G."/>
            <person name="Kodira C.D."/>
            <person name="Kohler A."/>
            <person name="Kuees U."/>
            <person name="Lindquist E.A."/>
            <person name="Lucas S.M."/>
            <person name="Mago R."/>
            <person name="Mauceli E."/>
            <person name="Morin E."/>
            <person name="Murat C."/>
            <person name="Pangilinan J.L."/>
            <person name="Park R."/>
            <person name="Pearson M."/>
            <person name="Quesneville H."/>
            <person name="Rouhier N."/>
            <person name="Sakthikumar S."/>
            <person name="Salamov A.A."/>
            <person name="Schmutz J."/>
            <person name="Selles B."/>
            <person name="Shapiro H."/>
            <person name="Tanguay P."/>
            <person name="Tuskan G.A."/>
            <person name="Henrissat B."/>
            <person name="Van de Peer Y."/>
            <person name="Rouze P."/>
            <person name="Ellis J.G."/>
            <person name="Dodds P.N."/>
            <person name="Schein J.E."/>
            <person name="Zhong S."/>
            <person name="Hamelin R.C."/>
            <person name="Grigoriev I.V."/>
            <person name="Szabo L.J."/>
            <person name="Martin F."/>
        </authorList>
    </citation>
    <scope>NUCLEOTIDE SEQUENCE [LARGE SCALE GENOMIC DNA]</scope>
    <source>
        <strain evidence="3">98AG31 / pathotype 3-4-7</strain>
    </source>
</reference>
<proteinExistence type="predicted"/>
<evidence type="ECO:0000313" key="2">
    <source>
        <dbReference type="EMBL" id="EGG12916.1"/>
    </source>
</evidence>
<dbReference type="KEGG" id="mlr:MELLADRAFT_101493"/>
<protein>
    <submittedName>
        <fullName evidence="2">Uncharacterized protein</fullName>
    </submittedName>
</protein>
<feature type="region of interest" description="Disordered" evidence="1">
    <location>
        <begin position="104"/>
        <end position="129"/>
    </location>
</feature>
<evidence type="ECO:0000313" key="3">
    <source>
        <dbReference type="Proteomes" id="UP000001072"/>
    </source>
</evidence>
<accession>F4R4Y0</accession>
<dbReference type="VEuPathDB" id="FungiDB:MELLADRAFT_101493"/>
<dbReference type="PANTHER" id="PTHR33096:SF1">
    <property type="entry name" value="CXC1-LIKE CYSTEINE CLUSTER ASSOCIATED WITH KDZ TRANSPOSASES DOMAIN-CONTAINING PROTEIN"/>
    <property type="match status" value="1"/>
</dbReference>
<dbReference type="InParanoid" id="F4R4Y0"/>
<feature type="compositionally biased region" description="Acidic residues" evidence="1">
    <location>
        <begin position="115"/>
        <end position="129"/>
    </location>
</feature>
<keyword evidence="3" id="KW-1185">Reference proteome</keyword>
<name>F4R4Y0_MELLP</name>
<dbReference type="RefSeq" id="XP_007403854.1">
    <property type="nucleotide sequence ID" value="XM_007403792.1"/>
</dbReference>
<dbReference type="EMBL" id="GL883090">
    <property type="protein sequence ID" value="EGG12916.1"/>
    <property type="molecule type" value="Genomic_DNA"/>
</dbReference>
<evidence type="ECO:0000256" key="1">
    <source>
        <dbReference type="SAM" id="MobiDB-lite"/>
    </source>
</evidence>